<proteinExistence type="predicted"/>
<dbReference type="RefSeq" id="YP_002154764.1">
    <property type="nucleotide sequence ID" value="NC_011183.1"/>
</dbReference>
<dbReference type="GeneID" id="6804924"/>
<dbReference type="InterPro" id="IPR052050">
    <property type="entry name" value="SecEffector_AnkRepeat"/>
</dbReference>
<dbReference type="SUPFAM" id="SSF140860">
    <property type="entry name" value="Pseudo ankyrin repeat-like"/>
    <property type="match status" value="1"/>
</dbReference>
<evidence type="ECO:0000313" key="1">
    <source>
        <dbReference type="EMBL" id="ACH46894.1"/>
    </source>
</evidence>
<dbReference type="EMBL" id="EU916176">
    <property type="protein sequence ID" value="ACH46894.1"/>
    <property type="molecule type" value="Genomic_DNA"/>
</dbReference>
<accession>B5LWN1</accession>
<dbReference type="PANTHER" id="PTHR46586">
    <property type="entry name" value="ANKYRIN REPEAT-CONTAINING PROTEIN"/>
    <property type="match status" value="1"/>
</dbReference>
<organism evidence="1 2">
    <name type="scientific">Feldmannia species virus</name>
    <dbReference type="NCBI Taxonomy" id="39420"/>
    <lineage>
        <taxon>Viruses</taxon>
        <taxon>Varidnaviria</taxon>
        <taxon>Bamfordvirae</taxon>
        <taxon>Nucleocytoviricota</taxon>
        <taxon>Megaviricetes</taxon>
        <taxon>Algavirales</taxon>
        <taxon>Phycodnaviridae</taxon>
        <taxon>Phaeovirus</taxon>
        <taxon>Phaeovirus feldmanniae</taxon>
    </lineage>
</organism>
<dbReference type="OrthoDB" id="41372at10239"/>
<sequence>MIGDDASNEVLNFVGEGSYLFTAVVCRAWNRSYTLRKETNPVEALTSVNRAIDTGVESLGGTRCWYSAVAVEDNVEVLEWLLHRGLEWGPFIMCPAGYAGHISNVAWLMDKLPAETWTRNDGVLNSTVNGGSVPVVQLLVSQGCAPTAAHVGLAARAGHRELLLWLVTQVGPLDTVTFSHAVLNFGATDTSCLQELKNVGCPWSSRTSAVAVRTSPKFVMIWLWDNGCPFGDSATANAVTVEDYEKLGWLLDHGCPYDPATMIDELVLRREWDRLARISSWFKNYSRSS</sequence>
<name>B5LWN1_9PHYC</name>
<dbReference type="PANTHER" id="PTHR46586:SF3">
    <property type="entry name" value="ANKYRIN REPEAT-CONTAINING PROTEIN"/>
    <property type="match status" value="1"/>
</dbReference>
<evidence type="ECO:0000313" key="2">
    <source>
        <dbReference type="Proteomes" id="UP000204092"/>
    </source>
</evidence>
<reference evidence="1 2" key="1">
    <citation type="journal article" date="2009" name="Virology">
        <title>Genomic analysis of the smallest giant virus--Feldmannia sp. virus 158.</title>
        <authorList>
            <person name="Schroeder D.C."/>
            <person name="Park Y."/>
            <person name="Yoon H.M."/>
            <person name="Lee Y.S."/>
            <person name="Kang S.W."/>
            <person name="Meints R.H."/>
            <person name="Ivey R.G."/>
            <person name="Choi T.J."/>
        </authorList>
    </citation>
    <scope>NUCLEOTIDE SEQUENCE [LARGE SCALE GENOMIC DNA]</scope>
    <source>
        <strain evidence="1">FsV-158</strain>
    </source>
</reference>
<dbReference type="KEGG" id="vg:6804924"/>
<dbReference type="Proteomes" id="UP000204092">
    <property type="component" value="Segment"/>
</dbReference>
<evidence type="ECO:0008006" key="3">
    <source>
        <dbReference type="Google" id="ProtNLM"/>
    </source>
</evidence>
<keyword evidence="2" id="KW-1185">Reference proteome</keyword>
<protein>
    <recommendedName>
        <fullName evidence="3">Ankyrin repeat protein</fullName>
    </recommendedName>
</protein>